<evidence type="ECO:0000256" key="7">
    <source>
        <dbReference type="SAM" id="Phobius"/>
    </source>
</evidence>
<dbReference type="InterPro" id="IPR051788">
    <property type="entry name" value="MFS_Transporter"/>
</dbReference>
<keyword evidence="5 7" id="KW-1133">Transmembrane helix</keyword>
<evidence type="ECO:0000256" key="6">
    <source>
        <dbReference type="ARBA" id="ARBA00023136"/>
    </source>
</evidence>
<feature type="transmembrane region" description="Helical" evidence="7">
    <location>
        <begin position="174"/>
        <end position="194"/>
    </location>
</feature>
<feature type="transmembrane region" description="Helical" evidence="7">
    <location>
        <begin position="148"/>
        <end position="168"/>
    </location>
</feature>
<feature type="transmembrane region" description="Helical" evidence="7">
    <location>
        <begin position="306"/>
        <end position="332"/>
    </location>
</feature>
<evidence type="ECO:0000313" key="10">
    <source>
        <dbReference type="Proteomes" id="UP000032552"/>
    </source>
</evidence>
<comment type="caution">
    <text evidence="9">The sequence shown here is derived from an EMBL/GenBank/DDBJ whole genome shotgun (WGS) entry which is preliminary data.</text>
</comment>
<accession>A0A0C9Q0P8</accession>
<gene>
    <name evidence="9" type="ORF">LC0644_2578</name>
</gene>
<dbReference type="Proteomes" id="UP000032552">
    <property type="component" value="Unassembled WGS sequence"/>
</dbReference>
<dbReference type="PROSITE" id="PS50850">
    <property type="entry name" value="MFS"/>
    <property type="match status" value="1"/>
</dbReference>
<dbReference type="Gene3D" id="1.20.1250.20">
    <property type="entry name" value="MFS general substrate transporter like domains"/>
    <property type="match status" value="2"/>
</dbReference>
<organism evidence="9 10">
    <name type="scientific">Lacticaseibacillus paracasei NRIC 0644</name>
    <dbReference type="NCBI Taxonomy" id="1435038"/>
    <lineage>
        <taxon>Bacteria</taxon>
        <taxon>Bacillati</taxon>
        <taxon>Bacillota</taxon>
        <taxon>Bacilli</taxon>
        <taxon>Lactobacillales</taxon>
        <taxon>Lactobacillaceae</taxon>
        <taxon>Lacticaseibacillus</taxon>
    </lineage>
</organism>
<evidence type="ECO:0000256" key="5">
    <source>
        <dbReference type="ARBA" id="ARBA00022989"/>
    </source>
</evidence>
<dbReference type="AlphaFoldDB" id="A0A0C9Q0P8"/>
<dbReference type="PANTHER" id="PTHR23514:SF3">
    <property type="entry name" value="BYPASS OF STOP CODON PROTEIN 6"/>
    <property type="match status" value="1"/>
</dbReference>
<evidence type="ECO:0000256" key="1">
    <source>
        <dbReference type="ARBA" id="ARBA00004651"/>
    </source>
</evidence>
<dbReference type="InterPro" id="IPR005829">
    <property type="entry name" value="Sugar_transporter_CS"/>
</dbReference>
<dbReference type="InterPro" id="IPR011701">
    <property type="entry name" value="MFS"/>
</dbReference>
<name>A0A0C9Q0P8_LACPA</name>
<proteinExistence type="inferred from homology"/>
<dbReference type="SUPFAM" id="SSF103473">
    <property type="entry name" value="MFS general substrate transporter"/>
    <property type="match status" value="1"/>
</dbReference>
<feature type="transmembrane region" description="Helical" evidence="7">
    <location>
        <begin position="339"/>
        <end position="361"/>
    </location>
</feature>
<feature type="transmembrane region" description="Helical" evidence="7">
    <location>
        <begin position="373"/>
        <end position="391"/>
    </location>
</feature>
<feature type="transmembrane region" description="Helical" evidence="7">
    <location>
        <begin position="84"/>
        <end position="101"/>
    </location>
</feature>
<feature type="transmembrane region" description="Helical" evidence="7">
    <location>
        <begin position="52"/>
        <end position="72"/>
    </location>
</feature>
<comment type="similarity">
    <text evidence="2">Belongs to the major facilitator superfamily.</text>
</comment>
<reference evidence="10" key="1">
    <citation type="submission" date="2014-05" db="EMBL/GenBank/DDBJ databases">
        <title>Whole genome sequencing of Lactobacillus casei NRIC0644.</title>
        <authorList>
            <person name="Atarashi H."/>
            <person name="Yoshida Y."/>
            <person name="Fujimura S."/>
            <person name="Tanaka N."/>
            <person name="Shiwa Y."/>
            <person name="Yoshikawa H."/>
            <person name="Okada S."/>
            <person name="Nakagawa J."/>
        </authorList>
    </citation>
    <scope>NUCLEOTIDE SEQUENCE [LARGE SCALE GENOMIC DNA]</scope>
    <source>
        <strain evidence="10">NRIC0644</strain>
    </source>
</reference>
<feature type="transmembrane region" description="Helical" evidence="7">
    <location>
        <begin position="279"/>
        <end position="300"/>
    </location>
</feature>
<dbReference type="Pfam" id="PF07690">
    <property type="entry name" value="MFS_1"/>
    <property type="match status" value="1"/>
</dbReference>
<dbReference type="PANTHER" id="PTHR23514">
    <property type="entry name" value="BYPASS OF STOP CODON PROTEIN 6"/>
    <property type="match status" value="1"/>
</dbReference>
<feature type="transmembrane region" description="Helical" evidence="7">
    <location>
        <begin position="12"/>
        <end position="32"/>
    </location>
</feature>
<evidence type="ECO:0000256" key="4">
    <source>
        <dbReference type="ARBA" id="ARBA00022692"/>
    </source>
</evidence>
<feature type="transmembrane region" description="Helical" evidence="7">
    <location>
        <begin position="215"/>
        <end position="235"/>
    </location>
</feature>
<dbReference type="RefSeq" id="WP_045624464.1">
    <property type="nucleotide sequence ID" value="NZ_BAYM01000389.1"/>
</dbReference>
<evidence type="ECO:0000313" key="9">
    <source>
        <dbReference type="EMBL" id="GAN37989.1"/>
    </source>
</evidence>
<comment type="subcellular location">
    <subcellularLocation>
        <location evidence="1">Cell membrane</location>
        <topology evidence="1">Multi-pass membrane protein</topology>
    </subcellularLocation>
</comment>
<dbReference type="PROSITE" id="PS00216">
    <property type="entry name" value="SUGAR_TRANSPORT_1"/>
    <property type="match status" value="1"/>
</dbReference>
<dbReference type="InterPro" id="IPR036259">
    <property type="entry name" value="MFS_trans_sf"/>
</dbReference>
<dbReference type="EMBL" id="BAYM01000389">
    <property type="protein sequence ID" value="GAN37989.1"/>
    <property type="molecule type" value="Genomic_DNA"/>
</dbReference>
<keyword evidence="3" id="KW-0813">Transport</keyword>
<dbReference type="GO" id="GO:0005886">
    <property type="term" value="C:plasma membrane"/>
    <property type="evidence" value="ECO:0007669"/>
    <property type="project" value="UniProtKB-SubCell"/>
</dbReference>
<dbReference type="InterPro" id="IPR020846">
    <property type="entry name" value="MFS_dom"/>
</dbReference>
<feature type="domain" description="Major facilitator superfamily (MFS) profile" evidence="8">
    <location>
        <begin position="11"/>
        <end position="396"/>
    </location>
</feature>
<keyword evidence="6 7" id="KW-0472">Membrane</keyword>
<feature type="transmembrane region" description="Helical" evidence="7">
    <location>
        <begin position="255"/>
        <end position="272"/>
    </location>
</feature>
<dbReference type="GO" id="GO:0022857">
    <property type="term" value="F:transmembrane transporter activity"/>
    <property type="evidence" value="ECO:0007669"/>
    <property type="project" value="InterPro"/>
</dbReference>
<sequence>MKTKRNHFLPGALALYFSYAMLGIASSILSQYKAQFASNWGAQQLSNGTVDVSMVVSVIAAFGLGRLIAYPFAGPVSDHFGRKVSGTIGIGLYVIFFIGIITVNSFWAAYLIGILNGMANSFLDTCVSPSLMEMFPESASIANLLTKFAVVTAQFILPFFIGGVAAAGLSFQTIFIICGVALAADAIAIIVFPFPKREKPQLNAAGTPEKMHFSIGSVAAILIGFTSSTTFMVWLNCNQELGAAYGVKNPATLQSLYAVGAGIAVLLTARLIKAGLKESTVLILYPTIAVVMLALCYFVQTPVILYIGSFVIGYAAAGGVLQLATSTTISFFPSHKGTATSLVMIASSIANYAVLSAAAGLTKAFGNAAPRMIILLNIVITIVGIGLALVVKTQEKHVLAVSQVH</sequence>
<keyword evidence="4 7" id="KW-0812">Transmembrane</keyword>
<evidence type="ECO:0000259" key="8">
    <source>
        <dbReference type="PROSITE" id="PS50850"/>
    </source>
</evidence>
<evidence type="ECO:0000256" key="3">
    <source>
        <dbReference type="ARBA" id="ARBA00022448"/>
    </source>
</evidence>
<evidence type="ECO:0000256" key="2">
    <source>
        <dbReference type="ARBA" id="ARBA00008335"/>
    </source>
</evidence>
<protein>
    <submittedName>
        <fullName evidence="9">MFS family transporter</fullName>
    </submittedName>
</protein>